<dbReference type="AlphaFoldDB" id="A0A0G4F476"/>
<proteinExistence type="predicted"/>
<dbReference type="InParanoid" id="A0A0G4F476"/>
<accession>A0A0G4F476</accession>
<gene>
    <name evidence="2" type="ORF">Vbra_14419</name>
</gene>
<name>A0A0G4F476_VITBC</name>
<evidence type="ECO:0000313" key="3">
    <source>
        <dbReference type="Proteomes" id="UP000041254"/>
    </source>
</evidence>
<reference evidence="2 3" key="1">
    <citation type="submission" date="2014-11" db="EMBL/GenBank/DDBJ databases">
        <authorList>
            <person name="Zhu J."/>
            <person name="Qi W."/>
            <person name="Song R."/>
        </authorList>
    </citation>
    <scope>NUCLEOTIDE SEQUENCE [LARGE SCALE GENOMIC DNA]</scope>
</reference>
<sequence length="597" mass="65482">MTKQELLEKFSKARSLADALPDDEDVKNLKDSQIWRTYALASDVSGSCVLGEGVLARVTTTPRRLDEIYPWLSPVTQDDGEESGSEVEVELEVHATGTLFEIVLRRVREEVVDGDVSEETRMRQRAIAKEFGVCVSSCGHVSGHLGGSMDDDDDQEDPDTRLRAGRMLEMAFKHLSQLINDEGRPEELRWEVLESCVPAALSPSVHNGEWHRDHQNAALARGAVGEMMDLAADACDATVAKEDPGAPEMTPVSLIALHALRKLEPAVVFHIVGPLVAQQISSEDPAAVKAIHIEMAAAYLTRADDFDSNDQAACRDMQQVESRNLLAACVKEAEALAMDRAVLLTCIKDVVMRLGPRPSPINSPSDELDGGKELRQSLPGVVSECMRHLGKQRPVGDKALKTQHTAVDIMTEIVEKWPAALGRDGVTGQLIDYLLNVALSVARKQRPERAGSARAAAAFAADEEEGDNEAANATGDEDSSPSSGPKGGRRPKLLRMLDDIDFQDYDVAVWDIPRGVDRQVKRALRGSAAQAIAKWRKIDALGLLLVTVRGAGEEKKRAVSLLLRLNTKYMNVTKTTPKFKNNKLAELWEDYYNTKKE</sequence>
<keyword evidence="3" id="KW-1185">Reference proteome</keyword>
<dbReference type="VEuPathDB" id="CryptoDB:Vbra_14419"/>
<feature type="region of interest" description="Disordered" evidence="1">
    <location>
        <begin position="453"/>
        <end position="491"/>
    </location>
</feature>
<evidence type="ECO:0000313" key="2">
    <source>
        <dbReference type="EMBL" id="CEM07048.1"/>
    </source>
</evidence>
<dbReference type="Proteomes" id="UP000041254">
    <property type="component" value="Unassembled WGS sequence"/>
</dbReference>
<evidence type="ECO:0000256" key="1">
    <source>
        <dbReference type="SAM" id="MobiDB-lite"/>
    </source>
</evidence>
<dbReference type="EMBL" id="CDMY01000375">
    <property type="protein sequence ID" value="CEM07048.1"/>
    <property type="molecule type" value="Genomic_DNA"/>
</dbReference>
<protein>
    <submittedName>
        <fullName evidence="2">Uncharacterized protein</fullName>
    </submittedName>
</protein>
<organism evidence="2 3">
    <name type="scientific">Vitrella brassicaformis (strain CCMP3155)</name>
    <dbReference type="NCBI Taxonomy" id="1169540"/>
    <lineage>
        <taxon>Eukaryota</taxon>
        <taxon>Sar</taxon>
        <taxon>Alveolata</taxon>
        <taxon>Colpodellida</taxon>
        <taxon>Vitrellaceae</taxon>
        <taxon>Vitrella</taxon>
    </lineage>
</organism>